<keyword evidence="9 10" id="KW-0472">Membrane</keyword>
<keyword evidence="5 10" id="KW-0812">Transmembrane</keyword>
<dbReference type="PANTHER" id="PTHR41910:SF1">
    <property type="entry name" value="SUCCINATE DEHYDROGENASE HYDROPHOBIC MEMBRANE ANCHOR SUBUNIT"/>
    <property type="match status" value="1"/>
</dbReference>
<evidence type="ECO:0000256" key="3">
    <source>
        <dbReference type="ARBA" id="ARBA00007244"/>
    </source>
</evidence>
<dbReference type="SUPFAM" id="SSF81343">
    <property type="entry name" value="Fumarate reductase respiratory complex transmembrane subunits"/>
    <property type="match status" value="1"/>
</dbReference>
<dbReference type="PANTHER" id="PTHR41910">
    <property type="entry name" value="SUCCINATE DEHYDROGENASE 2 MEMBRANE SUBUNIT SDHC"/>
    <property type="match status" value="1"/>
</dbReference>
<dbReference type="GO" id="GO:0009055">
    <property type="term" value="F:electron transfer activity"/>
    <property type="evidence" value="ECO:0007669"/>
    <property type="project" value="InterPro"/>
</dbReference>
<comment type="subcellular location">
    <subcellularLocation>
        <location evidence="2">Membrane</location>
    </subcellularLocation>
</comment>
<keyword evidence="8" id="KW-0408">Iron</keyword>
<evidence type="ECO:0000256" key="5">
    <source>
        <dbReference type="ARBA" id="ARBA00022692"/>
    </source>
</evidence>
<evidence type="ECO:0000256" key="8">
    <source>
        <dbReference type="ARBA" id="ARBA00023004"/>
    </source>
</evidence>
<dbReference type="InterPro" id="IPR014314">
    <property type="entry name" value="Succ_DH_cytb556"/>
</dbReference>
<keyword evidence="12" id="KW-1185">Reference proteome</keyword>
<dbReference type="GO" id="GO:0006099">
    <property type="term" value="P:tricarboxylic acid cycle"/>
    <property type="evidence" value="ECO:0007669"/>
    <property type="project" value="InterPro"/>
</dbReference>
<dbReference type="AlphaFoldDB" id="A0A934NNN2"/>
<dbReference type="InterPro" id="IPR039023">
    <property type="entry name" value="SdhC_prok"/>
</dbReference>
<evidence type="ECO:0000256" key="2">
    <source>
        <dbReference type="ARBA" id="ARBA00004370"/>
    </source>
</evidence>
<accession>A0A934NNN2</accession>
<evidence type="ECO:0000256" key="4">
    <source>
        <dbReference type="ARBA" id="ARBA00022617"/>
    </source>
</evidence>
<dbReference type="EMBL" id="JAEMNV010000002">
    <property type="protein sequence ID" value="MBJ8338480.1"/>
    <property type="molecule type" value="Genomic_DNA"/>
</dbReference>
<dbReference type="GO" id="GO:0046872">
    <property type="term" value="F:metal ion binding"/>
    <property type="evidence" value="ECO:0007669"/>
    <property type="project" value="UniProtKB-KW"/>
</dbReference>
<reference evidence="11" key="1">
    <citation type="submission" date="2020-12" db="EMBL/GenBank/DDBJ databases">
        <title>Antrihabitans popcorni sp. nov. and Antrihabitans auranticaus sp. nov., isolated from a larva cave.</title>
        <authorList>
            <person name="Lee S.D."/>
            <person name="Kim I.S."/>
        </authorList>
    </citation>
    <scope>NUCLEOTIDE SEQUENCE</scope>
    <source>
        <strain evidence="11">YC3-6</strain>
    </source>
</reference>
<comment type="caution">
    <text evidence="11">The sequence shown here is derived from an EMBL/GenBank/DDBJ whole genome shotgun (WGS) entry which is preliminary data.</text>
</comment>
<feature type="transmembrane region" description="Helical" evidence="10">
    <location>
        <begin position="68"/>
        <end position="87"/>
    </location>
</feature>
<comment type="cofactor">
    <cofactor evidence="1">
        <name>heme</name>
        <dbReference type="ChEBI" id="CHEBI:30413"/>
    </cofactor>
</comment>
<proteinExistence type="inferred from homology"/>
<dbReference type="CDD" id="cd03501">
    <property type="entry name" value="SQR_TypeA_SdhC_like"/>
    <property type="match status" value="1"/>
</dbReference>
<dbReference type="InterPro" id="IPR034804">
    <property type="entry name" value="SQR/QFR_C/D"/>
</dbReference>
<dbReference type="NCBIfam" id="TIGR02970">
    <property type="entry name" value="succ_dehyd_cytB"/>
    <property type="match status" value="1"/>
</dbReference>
<evidence type="ECO:0000256" key="6">
    <source>
        <dbReference type="ARBA" id="ARBA00022723"/>
    </source>
</evidence>
<feature type="transmembrane region" description="Helical" evidence="10">
    <location>
        <begin position="107"/>
        <end position="129"/>
    </location>
</feature>
<dbReference type="Proteomes" id="UP000655868">
    <property type="component" value="Unassembled WGS sequence"/>
</dbReference>
<evidence type="ECO:0000313" key="12">
    <source>
        <dbReference type="Proteomes" id="UP000655868"/>
    </source>
</evidence>
<sequence>MSTTTETAAPEKAPKRSLYRGDPGMWSWVMHRISGVTLFFFLFVHVLDTALVRVSQDSYNEVVDTYKNPLVGLMELALVALVLYHGLNGVRVMLVDFWGKGPRNQRLMLWIILGIWFVVMIPAAGRIFYNMFAGH</sequence>
<dbReference type="GO" id="GO:0016020">
    <property type="term" value="C:membrane"/>
    <property type="evidence" value="ECO:0007669"/>
    <property type="project" value="UniProtKB-SubCell"/>
</dbReference>
<evidence type="ECO:0000313" key="11">
    <source>
        <dbReference type="EMBL" id="MBJ8338480.1"/>
    </source>
</evidence>
<keyword evidence="7 10" id="KW-1133">Transmembrane helix</keyword>
<feature type="transmembrane region" description="Helical" evidence="10">
    <location>
        <begin position="25"/>
        <end position="47"/>
    </location>
</feature>
<dbReference type="RefSeq" id="WP_199703167.1">
    <property type="nucleotide sequence ID" value="NZ_JAEMNV010000002.1"/>
</dbReference>
<dbReference type="InterPro" id="IPR000701">
    <property type="entry name" value="SuccDH_FuR_B_TM-su"/>
</dbReference>
<evidence type="ECO:0000256" key="7">
    <source>
        <dbReference type="ARBA" id="ARBA00022989"/>
    </source>
</evidence>
<gene>
    <name evidence="11" type="primary">sdhC</name>
    <name evidence="11" type="ORF">JGU71_06265</name>
</gene>
<organism evidence="11 12">
    <name type="scientific">Antrihabitans stalagmiti</name>
    <dbReference type="NCBI Taxonomy" id="2799499"/>
    <lineage>
        <taxon>Bacteria</taxon>
        <taxon>Bacillati</taxon>
        <taxon>Actinomycetota</taxon>
        <taxon>Actinomycetes</taxon>
        <taxon>Mycobacteriales</taxon>
        <taxon>Nocardiaceae</taxon>
        <taxon>Antrihabitans</taxon>
    </lineage>
</organism>
<name>A0A934NNN2_9NOCA</name>
<evidence type="ECO:0000256" key="9">
    <source>
        <dbReference type="ARBA" id="ARBA00023136"/>
    </source>
</evidence>
<evidence type="ECO:0000256" key="1">
    <source>
        <dbReference type="ARBA" id="ARBA00001971"/>
    </source>
</evidence>
<keyword evidence="4" id="KW-0349">Heme</keyword>
<dbReference type="Gene3D" id="1.20.1300.10">
    <property type="entry name" value="Fumarate reductase/succinate dehydrogenase, transmembrane subunit"/>
    <property type="match status" value="1"/>
</dbReference>
<comment type="similarity">
    <text evidence="3">Belongs to the cytochrome b560 family.</text>
</comment>
<protein>
    <submittedName>
        <fullName evidence="11">Succinate dehydrogenase, cytochrome b556 subunit</fullName>
    </submittedName>
</protein>
<dbReference type="Pfam" id="PF01127">
    <property type="entry name" value="Sdh_cyt"/>
    <property type="match status" value="1"/>
</dbReference>
<evidence type="ECO:0000256" key="10">
    <source>
        <dbReference type="SAM" id="Phobius"/>
    </source>
</evidence>
<keyword evidence="6" id="KW-0479">Metal-binding</keyword>